<keyword evidence="1" id="KW-1133">Transmembrane helix</keyword>
<dbReference type="Proteomes" id="UP000516314">
    <property type="component" value="Chromosome 1"/>
</dbReference>
<name>A0A7G2E207_ARATH</name>
<dbReference type="AlphaFoldDB" id="A0A7G2E207"/>
<evidence type="ECO:0000313" key="2">
    <source>
        <dbReference type="EMBL" id="CAD5314669.1"/>
    </source>
</evidence>
<dbReference type="EMBL" id="LR881466">
    <property type="protein sequence ID" value="CAD5314669.1"/>
    <property type="molecule type" value="Genomic_DNA"/>
</dbReference>
<reference evidence="2 3" key="1">
    <citation type="submission" date="2020-09" db="EMBL/GenBank/DDBJ databases">
        <authorList>
            <person name="Ashkenazy H."/>
        </authorList>
    </citation>
    <scope>NUCLEOTIDE SEQUENCE [LARGE SCALE GENOMIC DNA]</scope>
    <source>
        <strain evidence="3">cv. Cdm-0</strain>
    </source>
</reference>
<keyword evidence="1" id="KW-0472">Membrane</keyword>
<keyword evidence="1" id="KW-0812">Transmembrane</keyword>
<accession>A0A7G2E207</accession>
<evidence type="ECO:0000256" key="1">
    <source>
        <dbReference type="SAM" id="Phobius"/>
    </source>
</evidence>
<evidence type="ECO:0000313" key="3">
    <source>
        <dbReference type="Proteomes" id="UP000516314"/>
    </source>
</evidence>
<protein>
    <submittedName>
        <fullName evidence="2">(thale cress) hypothetical protein</fullName>
    </submittedName>
</protein>
<proteinExistence type="predicted"/>
<organism evidence="2 3">
    <name type="scientific">Arabidopsis thaliana</name>
    <name type="common">Mouse-ear cress</name>
    <dbReference type="NCBI Taxonomy" id="3702"/>
    <lineage>
        <taxon>Eukaryota</taxon>
        <taxon>Viridiplantae</taxon>
        <taxon>Streptophyta</taxon>
        <taxon>Embryophyta</taxon>
        <taxon>Tracheophyta</taxon>
        <taxon>Spermatophyta</taxon>
        <taxon>Magnoliopsida</taxon>
        <taxon>eudicotyledons</taxon>
        <taxon>Gunneridae</taxon>
        <taxon>Pentapetalae</taxon>
        <taxon>rosids</taxon>
        <taxon>malvids</taxon>
        <taxon>Brassicales</taxon>
        <taxon>Brassicaceae</taxon>
        <taxon>Camelineae</taxon>
        <taxon>Arabidopsis</taxon>
    </lineage>
</organism>
<sequence>MITWILGGKGGMFVTLCLTFASWLASSSMVILVVVEMWVGSETCSSFTRSSSHPPLHANQASS</sequence>
<feature type="transmembrane region" description="Helical" evidence="1">
    <location>
        <begin position="12"/>
        <end position="39"/>
    </location>
</feature>
<gene>
    <name evidence="2" type="ORF">AT9943_LOCUS3093</name>
</gene>